<accession>A0AAP0K584</accession>
<dbReference type="AlphaFoldDB" id="A0AAP0K584"/>
<protein>
    <submittedName>
        <fullName evidence="1">Uncharacterized protein</fullName>
    </submittedName>
</protein>
<evidence type="ECO:0000313" key="1">
    <source>
        <dbReference type="EMBL" id="KAK9146203.1"/>
    </source>
</evidence>
<organism evidence="1 2">
    <name type="scientific">Stephania japonica</name>
    <dbReference type="NCBI Taxonomy" id="461633"/>
    <lineage>
        <taxon>Eukaryota</taxon>
        <taxon>Viridiplantae</taxon>
        <taxon>Streptophyta</taxon>
        <taxon>Embryophyta</taxon>
        <taxon>Tracheophyta</taxon>
        <taxon>Spermatophyta</taxon>
        <taxon>Magnoliopsida</taxon>
        <taxon>Ranunculales</taxon>
        <taxon>Menispermaceae</taxon>
        <taxon>Menispermoideae</taxon>
        <taxon>Cissampelideae</taxon>
        <taxon>Stephania</taxon>
    </lineage>
</organism>
<dbReference type="Proteomes" id="UP001417504">
    <property type="component" value="Unassembled WGS sequence"/>
</dbReference>
<gene>
    <name evidence="1" type="ORF">Sjap_006106</name>
</gene>
<keyword evidence="2" id="KW-1185">Reference proteome</keyword>
<proteinExistence type="predicted"/>
<reference evidence="1 2" key="1">
    <citation type="submission" date="2024-01" db="EMBL/GenBank/DDBJ databases">
        <title>Genome assemblies of Stephania.</title>
        <authorList>
            <person name="Yang L."/>
        </authorList>
    </citation>
    <scope>NUCLEOTIDE SEQUENCE [LARGE SCALE GENOMIC DNA]</scope>
    <source>
        <strain evidence="1">QJT</strain>
        <tissue evidence="1">Leaf</tissue>
    </source>
</reference>
<sequence>MCKELCDIEFNDIWLCSVQGIQQSWGTLGFFKFGSVQFIRRFSRKPVKSVSQLADLTVPQRKDQMCTLLKV</sequence>
<evidence type="ECO:0000313" key="2">
    <source>
        <dbReference type="Proteomes" id="UP001417504"/>
    </source>
</evidence>
<name>A0AAP0K584_9MAGN</name>
<comment type="caution">
    <text evidence="1">The sequence shown here is derived from an EMBL/GenBank/DDBJ whole genome shotgun (WGS) entry which is preliminary data.</text>
</comment>
<dbReference type="EMBL" id="JBBNAE010000002">
    <property type="protein sequence ID" value="KAK9146203.1"/>
    <property type="molecule type" value="Genomic_DNA"/>
</dbReference>